<dbReference type="Proteomes" id="UP000471120">
    <property type="component" value="Unassembled WGS sequence"/>
</dbReference>
<evidence type="ECO:0008006" key="5">
    <source>
        <dbReference type="Google" id="ProtNLM"/>
    </source>
</evidence>
<dbReference type="AlphaFoldDB" id="A0A6P2CDC7"/>
<keyword evidence="2" id="KW-0472">Membrane</keyword>
<feature type="transmembrane region" description="Helical" evidence="2">
    <location>
        <begin position="18"/>
        <end position="39"/>
    </location>
</feature>
<reference evidence="3 4" key="1">
    <citation type="submission" date="2018-07" db="EMBL/GenBank/DDBJ databases">
        <title>Genome sequence of Rhodococcus rhodnii ATCC 35071 from Rhodnius prolixus.</title>
        <authorList>
            <person name="Patel V."/>
            <person name="Vogel K.J."/>
        </authorList>
    </citation>
    <scope>NUCLEOTIDE SEQUENCE [LARGE SCALE GENOMIC DNA]</scope>
    <source>
        <strain evidence="3 4">ATCC 35071</strain>
    </source>
</reference>
<name>A0A6P2CDC7_9NOCA</name>
<organism evidence="3 4">
    <name type="scientific">Rhodococcus rhodnii</name>
    <dbReference type="NCBI Taxonomy" id="38312"/>
    <lineage>
        <taxon>Bacteria</taxon>
        <taxon>Bacillati</taxon>
        <taxon>Actinomycetota</taxon>
        <taxon>Actinomycetes</taxon>
        <taxon>Mycobacteriales</taxon>
        <taxon>Nocardiaceae</taxon>
        <taxon>Rhodococcus</taxon>
    </lineage>
</organism>
<dbReference type="RefSeq" id="WP_010839489.1">
    <property type="nucleotide sequence ID" value="NZ_QRCM01000001.1"/>
</dbReference>
<feature type="region of interest" description="Disordered" evidence="1">
    <location>
        <begin position="41"/>
        <end position="140"/>
    </location>
</feature>
<keyword evidence="2" id="KW-1133">Transmembrane helix</keyword>
<keyword evidence="2" id="KW-0812">Transmembrane</keyword>
<evidence type="ECO:0000313" key="3">
    <source>
        <dbReference type="EMBL" id="TXG89256.1"/>
    </source>
</evidence>
<evidence type="ECO:0000313" key="4">
    <source>
        <dbReference type="Proteomes" id="UP000471120"/>
    </source>
</evidence>
<protein>
    <recommendedName>
        <fullName evidence="5">DUF4232 domain-containing protein</fullName>
    </recommendedName>
</protein>
<feature type="compositionally biased region" description="Low complexity" evidence="1">
    <location>
        <begin position="43"/>
        <end position="72"/>
    </location>
</feature>
<sequence>MLEPRGPLPPEIYWRRRVVAIAAAVVTLLLVVWGIAALGGGSDSEATAETAETTALPTATSTTATPSGSQTSGSGGSGTGGGGGSGASGSASGTSSDRESDEDSDDETSSEPVPPGQCPDQSLAIKATPDKPIYGPGEEPSFTTAVTNIGTSVCERDLGSGLQQVLVYTLDGKQRLWSNIDCFPQSDADIRELKPGEQAVFTVKWSAKTSTPECAEEPQPQRDPVGAGDFTVVGQLGELRSAPEPFRMNA</sequence>
<accession>A0A6P2CDC7</accession>
<gene>
    <name evidence="3" type="ORF">DW322_02095</name>
</gene>
<evidence type="ECO:0000256" key="2">
    <source>
        <dbReference type="SAM" id="Phobius"/>
    </source>
</evidence>
<comment type="caution">
    <text evidence="3">The sequence shown here is derived from an EMBL/GenBank/DDBJ whole genome shotgun (WGS) entry which is preliminary data.</text>
</comment>
<dbReference type="EMBL" id="QRCM01000001">
    <property type="protein sequence ID" value="TXG89256.1"/>
    <property type="molecule type" value="Genomic_DNA"/>
</dbReference>
<proteinExistence type="predicted"/>
<evidence type="ECO:0000256" key="1">
    <source>
        <dbReference type="SAM" id="MobiDB-lite"/>
    </source>
</evidence>
<feature type="compositionally biased region" description="Gly residues" evidence="1">
    <location>
        <begin position="73"/>
        <end position="87"/>
    </location>
</feature>
<feature type="compositionally biased region" description="Acidic residues" evidence="1">
    <location>
        <begin position="99"/>
        <end position="109"/>
    </location>
</feature>